<keyword evidence="2" id="KW-1185">Reference proteome</keyword>
<dbReference type="EMBL" id="JAAMRR010000546">
    <property type="protein sequence ID" value="NGX95624.1"/>
    <property type="molecule type" value="Genomic_DNA"/>
</dbReference>
<dbReference type="GO" id="GO:0009380">
    <property type="term" value="C:excinuclease repair complex"/>
    <property type="evidence" value="ECO:0007669"/>
    <property type="project" value="InterPro"/>
</dbReference>
<proteinExistence type="predicted"/>
<dbReference type="Gene3D" id="3.40.50.300">
    <property type="entry name" value="P-loop containing nucleotide triphosphate hydrolases"/>
    <property type="match status" value="1"/>
</dbReference>
<reference evidence="1" key="1">
    <citation type="submission" date="2020-02" db="EMBL/GenBank/DDBJ databases">
        <title>Draft genome sequence of Candidatus Afipia apatlaquensis IBT-C3, a potential strain for decolorization of textile dyes.</title>
        <authorList>
            <person name="Sanchez-Reyes A."/>
            <person name="Breton-Deval L."/>
            <person name="Mangelson H."/>
            <person name="Sanchez-Flores A."/>
        </authorList>
    </citation>
    <scope>NUCLEOTIDE SEQUENCE [LARGE SCALE GENOMIC DNA]</scope>
    <source>
        <strain evidence="1">IBT-C3</strain>
    </source>
</reference>
<dbReference type="GO" id="GO:0006289">
    <property type="term" value="P:nucleotide-excision repair"/>
    <property type="evidence" value="ECO:0007669"/>
    <property type="project" value="InterPro"/>
</dbReference>
<name>A0A7C9REV1_9BRAD</name>
<dbReference type="GO" id="GO:0003677">
    <property type="term" value="F:DNA binding"/>
    <property type="evidence" value="ECO:0007669"/>
    <property type="project" value="InterPro"/>
</dbReference>
<protein>
    <submittedName>
        <fullName evidence="1">Excinuclease ABC subunit B</fullName>
    </submittedName>
</protein>
<dbReference type="AlphaFoldDB" id="A0A7C9REV1"/>
<comment type="caution">
    <text evidence="1">The sequence shown here is derived from an EMBL/GenBank/DDBJ whole genome shotgun (WGS) entry which is preliminary data.</text>
</comment>
<dbReference type="InterPro" id="IPR027417">
    <property type="entry name" value="P-loop_NTPase"/>
</dbReference>
<sequence>MLATRSSSRASDEQLHMTQMRLATTASLMSRRDVIVVASVSCIYGLGNPENFQSMGFELKVHDRVQRRALL</sequence>
<dbReference type="InterPro" id="IPR004807">
    <property type="entry name" value="UvrB"/>
</dbReference>
<gene>
    <name evidence="1" type="ORF">G4V63_10455</name>
</gene>
<dbReference type="GO" id="GO:0016887">
    <property type="term" value="F:ATP hydrolysis activity"/>
    <property type="evidence" value="ECO:0007669"/>
    <property type="project" value="InterPro"/>
</dbReference>
<evidence type="ECO:0000313" key="2">
    <source>
        <dbReference type="Proteomes" id="UP000480266"/>
    </source>
</evidence>
<dbReference type="GO" id="GO:0005524">
    <property type="term" value="F:ATP binding"/>
    <property type="evidence" value="ECO:0007669"/>
    <property type="project" value="InterPro"/>
</dbReference>
<evidence type="ECO:0000313" key="1">
    <source>
        <dbReference type="EMBL" id="NGX95624.1"/>
    </source>
</evidence>
<dbReference type="Proteomes" id="UP000480266">
    <property type="component" value="Unassembled WGS sequence"/>
</dbReference>
<dbReference type="PANTHER" id="PTHR24029:SF0">
    <property type="entry name" value="UVRABC SYSTEM PROTEIN B"/>
    <property type="match status" value="1"/>
</dbReference>
<dbReference type="PANTHER" id="PTHR24029">
    <property type="entry name" value="UVRABC SYSTEM PROTEIN B"/>
    <property type="match status" value="1"/>
</dbReference>
<accession>A0A7C9REV1</accession>
<organism evidence="1 2">
    <name type="scientific">Candidatus Afipia apatlaquensis</name>
    <dbReference type="NCBI Taxonomy" id="2712852"/>
    <lineage>
        <taxon>Bacteria</taxon>
        <taxon>Pseudomonadati</taxon>
        <taxon>Pseudomonadota</taxon>
        <taxon>Alphaproteobacteria</taxon>
        <taxon>Hyphomicrobiales</taxon>
        <taxon>Nitrobacteraceae</taxon>
        <taxon>Afipia</taxon>
    </lineage>
</organism>
<feature type="non-terminal residue" evidence="1">
    <location>
        <position position="71"/>
    </location>
</feature>
<dbReference type="SUPFAM" id="SSF52540">
    <property type="entry name" value="P-loop containing nucleoside triphosphate hydrolases"/>
    <property type="match status" value="1"/>
</dbReference>